<dbReference type="EMBL" id="AP008214">
    <property type="protein sequence ID" value="BAH94349.1"/>
    <property type="molecule type" value="Genomic_DNA"/>
</dbReference>
<evidence type="ECO:0000313" key="2">
    <source>
        <dbReference type="Proteomes" id="UP000000763"/>
    </source>
</evidence>
<reference evidence="2" key="2">
    <citation type="journal article" date="2008" name="Nucleic Acids Res.">
        <title>The rice annotation project database (RAP-DB): 2008 update.</title>
        <authorList>
            <consortium name="The rice annotation project (RAP)"/>
        </authorList>
    </citation>
    <scope>GENOME REANNOTATION</scope>
    <source>
        <strain evidence="2">cv. Nipponbare</strain>
    </source>
</reference>
<dbReference type="Proteomes" id="UP000000763">
    <property type="component" value="Chromosome 8"/>
</dbReference>
<evidence type="ECO:0000313" key="1">
    <source>
        <dbReference type="EMBL" id="BAH94349.1"/>
    </source>
</evidence>
<sequence length="109" mass="11292">PSPLTSPGSGSPTVATVTAAASRLASACASLSGGRDGDVPVPSVLDLRPPRRTRRPLRPYFAVAPVPSAVPIPSGLRGCLRGRRGEINNVTDMWASHGPHLNFLIVSAM</sequence>
<dbReference type="KEGG" id="dosa:Os08g0473650"/>
<protein>
    <submittedName>
        <fullName evidence="1">Os08g0473650 protein</fullName>
    </submittedName>
</protein>
<accession>A0A0P0XH88</accession>
<gene>
    <name evidence="1" type="ordered locus">Os08g0473650</name>
</gene>
<dbReference type="AlphaFoldDB" id="A0A0P0XH88"/>
<reference evidence="1 2" key="1">
    <citation type="journal article" date="2005" name="Nature">
        <title>The map-based sequence of the rice genome.</title>
        <authorList>
            <consortium name="International rice genome sequencing project (IRGSP)"/>
            <person name="Matsumoto T."/>
            <person name="Wu J."/>
            <person name="Kanamori H."/>
            <person name="Katayose Y."/>
            <person name="Fujisawa M."/>
            <person name="Namiki N."/>
            <person name="Mizuno H."/>
            <person name="Yamamoto K."/>
            <person name="Antonio B.A."/>
            <person name="Baba T."/>
            <person name="Sakata K."/>
            <person name="Nagamura Y."/>
            <person name="Aoki H."/>
            <person name="Arikawa K."/>
            <person name="Arita K."/>
            <person name="Bito T."/>
            <person name="Chiden Y."/>
            <person name="Fujitsuka N."/>
            <person name="Fukunaka R."/>
            <person name="Hamada M."/>
            <person name="Harada C."/>
            <person name="Hayashi A."/>
            <person name="Hijishita S."/>
            <person name="Honda M."/>
            <person name="Hosokawa S."/>
            <person name="Ichikawa Y."/>
            <person name="Idonuma A."/>
            <person name="Iijima M."/>
            <person name="Ikeda M."/>
            <person name="Ikeno M."/>
            <person name="Ito K."/>
            <person name="Ito S."/>
            <person name="Ito T."/>
            <person name="Ito Y."/>
            <person name="Ito Y."/>
            <person name="Iwabuchi A."/>
            <person name="Kamiya K."/>
            <person name="Karasawa W."/>
            <person name="Kurita K."/>
            <person name="Katagiri S."/>
            <person name="Kikuta A."/>
            <person name="Kobayashi H."/>
            <person name="Kobayashi N."/>
            <person name="Machita K."/>
            <person name="Maehara T."/>
            <person name="Masukawa M."/>
            <person name="Mizubayashi T."/>
            <person name="Mukai Y."/>
            <person name="Nagasaki H."/>
            <person name="Nagata Y."/>
            <person name="Naito S."/>
            <person name="Nakashima M."/>
            <person name="Nakama Y."/>
            <person name="Nakamichi Y."/>
            <person name="Nakamura M."/>
            <person name="Meguro A."/>
            <person name="Negishi M."/>
            <person name="Ohta I."/>
            <person name="Ohta T."/>
            <person name="Okamoto M."/>
            <person name="Ono N."/>
            <person name="Saji S."/>
            <person name="Sakaguchi M."/>
            <person name="Sakai K."/>
            <person name="Shibata M."/>
            <person name="Shimokawa T."/>
            <person name="Song J."/>
            <person name="Takazaki Y."/>
            <person name="Terasawa K."/>
            <person name="Tsugane M."/>
            <person name="Tsuji K."/>
            <person name="Ueda S."/>
            <person name="Waki K."/>
            <person name="Yamagata H."/>
            <person name="Yamamoto M."/>
            <person name="Yamamoto S."/>
            <person name="Yamane H."/>
            <person name="Yoshiki S."/>
            <person name="Yoshihara R."/>
            <person name="Yukawa K."/>
            <person name="Zhong H."/>
            <person name="Yano M."/>
            <person name="Yuan Q."/>
            <person name="Ouyang S."/>
            <person name="Liu J."/>
            <person name="Jones K.M."/>
            <person name="Gansberger K."/>
            <person name="Moffat K."/>
            <person name="Hill J."/>
            <person name="Bera J."/>
            <person name="Fadrosh D."/>
            <person name="Jin S."/>
            <person name="Johri S."/>
            <person name="Kim M."/>
            <person name="Overton L."/>
            <person name="Reardon M."/>
            <person name="Tsitrin T."/>
            <person name="Vuong H."/>
            <person name="Weaver B."/>
            <person name="Ciecko A."/>
            <person name="Tallon L."/>
            <person name="Jackson J."/>
            <person name="Pai G."/>
            <person name="Aken S.V."/>
            <person name="Utterback T."/>
            <person name="Reidmuller S."/>
            <person name="Feldblyum T."/>
            <person name="Hsiao J."/>
            <person name="Zismann V."/>
            <person name="Iobst S."/>
            <person name="de Vazeille A.R."/>
            <person name="Buell C.R."/>
            <person name="Ying K."/>
            <person name="Li Y."/>
            <person name="Lu T."/>
            <person name="Huang Y."/>
            <person name="Zhao Q."/>
            <person name="Feng Q."/>
            <person name="Zhang L."/>
            <person name="Zhu J."/>
            <person name="Weng Q."/>
            <person name="Mu J."/>
            <person name="Lu Y."/>
            <person name="Fan D."/>
            <person name="Liu Y."/>
            <person name="Guan J."/>
            <person name="Zhang Y."/>
            <person name="Yu S."/>
            <person name="Liu X."/>
            <person name="Zhang Y."/>
            <person name="Hong G."/>
            <person name="Han B."/>
            <person name="Choisne N."/>
            <person name="Demange N."/>
            <person name="Orjeda G."/>
            <person name="Samain S."/>
            <person name="Cattolico L."/>
            <person name="Pelletier E."/>
            <person name="Couloux A."/>
            <person name="Segurens B."/>
            <person name="Wincker P."/>
            <person name="D'Hont A."/>
            <person name="Scarpelli C."/>
            <person name="Weissenbach J."/>
            <person name="Salanoubat M."/>
            <person name="Quetier F."/>
            <person name="Yu Y."/>
            <person name="Kim H.R."/>
            <person name="Rambo T."/>
            <person name="Currie J."/>
            <person name="Collura K."/>
            <person name="Luo M."/>
            <person name="Yang T."/>
            <person name="Ammiraju J.S.S."/>
            <person name="Engler F."/>
            <person name="Soderlund C."/>
            <person name="Wing R.A."/>
            <person name="Palmer L.E."/>
            <person name="de la Bastide M."/>
            <person name="Spiegel L."/>
            <person name="Nascimento L."/>
            <person name="Zutavern T."/>
            <person name="O'Shaughnessy A."/>
            <person name="Dike S."/>
            <person name="Dedhia N."/>
            <person name="Preston R."/>
            <person name="Balija V."/>
            <person name="McCombie W.R."/>
            <person name="Chow T."/>
            <person name="Chen H."/>
            <person name="Chung M."/>
            <person name="Chen C."/>
            <person name="Shaw J."/>
            <person name="Wu H."/>
            <person name="Hsiao K."/>
            <person name="Chao Y."/>
            <person name="Chu M."/>
            <person name="Cheng C."/>
            <person name="Hour A."/>
            <person name="Lee P."/>
            <person name="Lin S."/>
            <person name="Lin Y."/>
            <person name="Liou J."/>
            <person name="Liu S."/>
            <person name="Hsing Y."/>
            <person name="Raghuvanshi S."/>
            <person name="Mohanty A."/>
            <person name="Bharti A.K."/>
            <person name="Gaur A."/>
            <person name="Gupta V."/>
            <person name="Kumar D."/>
            <person name="Ravi V."/>
            <person name="Vij S."/>
            <person name="Kapur A."/>
            <person name="Khurana P."/>
            <person name="Khurana P."/>
            <person name="Khurana J.P."/>
            <person name="Tyagi A.K."/>
            <person name="Gaikwad K."/>
            <person name="Singh A."/>
            <person name="Dalal V."/>
            <person name="Srivastava S."/>
            <person name="Dixit A."/>
            <person name="Pal A.K."/>
            <person name="Ghazi I.A."/>
            <person name="Yadav M."/>
            <person name="Pandit A."/>
            <person name="Bhargava A."/>
            <person name="Sureshbabu K."/>
            <person name="Batra K."/>
            <person name="Sharma T.R."/>
            <person name="Mohapatra T."/>
            <person name="Singh N.K."/>
            <person name="Messing J."/>
            <person name="Nelson A.B."/>
            <person name="Fuks G."/>
            <person name="Kavchok S."/>
            <person name="Keizer G."/>
            <person name="Linton E."/>
            <person name="Llaca V."/>
            <person name="Song R."/>
            <person name="Tanyolac B."/>
            <person name="Young S."/>
            <person name="Ho-Il K."/>
            <person name="Hahn J.H."/>
            <person name="Sangsakoo G."/>
            <person name="Vanavichit A."/>
            <person name="de Mattos Luiz.A.T."/>
            <person name="Zimmer P.D."/>
            <person name="Malone G."/>
            <person name="Dellagostin O."/>
            <person name="de Oliveira A.C."/>
            <person name="Bevan M."/>
            <person name="Bancroft I."/>
            <person name="Minx P."/>
            <person name="Cordum H."/>
            <person name="Wilson R."/>
            <person name="Cheng Z."/>
            <person name="Jin W."/>
            <person name="Jiang J."/>
            <person name="Leong S.A."/>
            <person name="Iwama H."/>
            <person name="Gojobori T."/>
            <person name="Itoh T."/>
            <person name="Niimura Y."/>
            <person name="Fujii Y."/>
            <person name="Habara T."/>
            <person name="Sakai H."/>
            <person name="Sato Y."/>
            <person name="Wilson G."/>
            <person name="Kumar K."/>
            <person name="McCouch S."/>
            <person name="Juretic N."/>
            <person name="Hoen D."/>
            <person name="Wright S."/>
            <person name="Bruskiewich R."/>
            <person name="Bureau T."/>
            <person name="Miyao A."/>
            <person name="Hirochika H."/>
            <person name="Nishikawa T."/>
            <person name="Kadowaki K."/>
            <person name="Sugiura M."/>
            <person name="Burr B."/>
            <person name="Sasaki T."/>
        </authorList>
    </citation>
    <scope>NUCLEOTIDE SEQUENCE [LARGE SCALE GENOMIC DNA]</scope>
    <source>
        <strain evidence="2">cv. Nipponbare</strain>
    </source>
</reference>
<proteinExistence type="predicted"/>
<name>A0A0P0XH88_ORYSJ</name>
<organism evidence="1 2">
    <name type="scientific">Oryza sativa subsp. japonica</name>
    <name type="common">Rice</name>
    <dbReference type="NCBI Taxonomy" id="39947"/>
    <lineage>
        <taxon>Eukaryota</taxon>
        <taxon>Viridiplantae</taxon>
        <taxon>Streptophyta</taxon>
        <taxon>Embryophyta</taxon>
        <taxon>Tracheophyta</taxon>
        <taxon>Spermatophyta</taxon>
        <taxon>Magnoliopsida</taxon>
        <taxon>Liliopsida</taxon>
        <taxon>Poales</taxon>
        <taxon>Poaceae</taxon>
        <taxon>BOP clade</taxon>
        <taxon>Oryzoideae</taxon>
        <taxon>Oryzeae</taxon>
        <taxon>Oryzinae</taxon>
        <taxon>Oryza</taxon>
        <taxon>Oryza sativa</taxon>
    </lineage>
</organism>
<feature type="non-terminal residue" evidence="1">
    <location>
        <position position="1"/>
    </location>
</feature>
<dbReference type="Gramene" id="Os08t0473650-01">
    <property type="protein sequence ID" value="Os08t0473650-01"/>
    <property type="gene ID" value="Os08g0473650"/>
</dbReference>